<evidence type="ECO:0000313" key="2">
    <source>
        <dbReference type="Proteomes" id="UP000266177"/>
    </source>
</evidence>
<reference evidence="1 2" key="1">
    <citation type="submission" date="2018-09" db="EMBL/GenBank/DDBJ databases">
        <title>Paenibacillus SK2017-BO5.</title>
        <authorList>
            <person name="Piskunova J.V."/>
            <person name="Dubiley S.A."/>
            <person name="Severinov K.V."/>
        </authorList>
    </citation>
    <scope>NUCLEOTIDE SEQUENCE [LARGE SCALE GENOMIC DNA]</scope>
    <source>
        <strain evidence="1 2">BO5</strain>
    </source>
</reference>
<gene>
    <name evidence="1" type="ORF">DQX05_25170</name>
</gene>
<organism evidence="1 2">
    <name type="scientific">Paenibacillus thiaminolyticus</name>
    <name type="common">Bacillus thiaminolyticus</name>
    <dbReference type="NCBI Taxonomy" id="49283"/>
    <lineage>
        <taxon>Bacteria</taxon>
        <taxon>Bacillati</taxon>
        <taxon>Bacillota</taxon>
        <taxon>Bacilli</taxon>
        <taxon>Bacillales</taxon>
        <taxon>Paenibacillaceae</taxon>
        <taxon>Paenibacillus</taxon>
    </lineage>
</organism>
<dbReference type="Proteomes" id="UP000266177">
    <property type="component" value="Unassembled WGS sequence"/>
</dbReference>
<dbReference type="EMBL" id="QYZD01000036">
    <property type="protein sequence ID" value="RJG20427.1"/>
    <property type="molecule type" value="Genomic_DNA"/>
</dbReference>
<dbReference type="OrthoDB" id="2646757at2"/>
<evidence type="ECO:0000313" key="1">
    <source>
        <dbReference type="EMBL" id="RJG20427.1"/>
    </source>
</evidence>
<protein>
    <submittedName>
        <fullName evidence="1">Uncharacterized protein</fullName>
    </submittedName>
</protein>
<proteinExistence type="predicted"/>
<comment type="caution">
    <text evidence="1">The sequence shown here is derived from an EMBL/GenBank/DDBJ whole genome shotgun (WGS) entry which is preliminary data.</text>
</comment>
<dbReference type="AlphaFoldDB" id="A0A3A3GFS7"/>
<dbReference type="RefSeq" id="WP_119796093.1">
    <property type="nucleotide sequence ID" value="NZ_QYZD01000036.1"/>
</dbReference>
<name>A0A3A3GFS7_PANTH</name>
<sequence length="75" mass="8677">MAIEVMGSAAVNQDVIIDQVREKYNCRVLKCEGRPVLEYTSELELEQITEYVRQTFHKDLLDVFFTAIPSLQPDE</sequence>
<accession>A0A3A3GFS7</accession>